<protein>
    <recommendedName>
        <fullName evidence="4">Metallothionein</fullName>
    </recommendedName>
</protein>
<evidence type="ECO:0008006" key="4">
    <source>
        <dbReference type="Google" id="ProtNLM"/>
    </source>
</evidence>
<keyword evidence="3" id="KW-1185">Reference proteome</keyword>
<dbReference type="EMBL" id="ML122283">
    <property type="protein sequence ID" value="RPD57063.1"/>
    <property type="molecule type" value="Genomic_DNA"/>
</dbReference>
<evidence type="ECO:0000256" key="1">
    <source>
        <dbReference type="SAM" id="MobiDB-lite"/>
    </source>
</evidence>
<feature type="region of interest" description="Disordered" evidence="1">
    <location>
        <begin position="29"/>
        <end position="48"/>
    </location>
</feature>
<sequence length="58" mass="5676">MPPADVKCSTTQTSSGDCSYPNCACGEPPKNKSSASGCGSSSCSCGSSCACKPGECKC</sequence>
<reference evidence="2" key="1">
    <citation type="journal article" date="2018" name="Genome Biol. Evol.">
        <title>Genomics and development of Lentinus tigrinus, a white-rot wood-decaying mushroom with dimorphic fruiting bodies.</title>
        <authorList>
            <person name="Wu B."/>
            <person name="Xu Z."/>
            <person name="Knudson A."/>
            <person name="Carlson A."/>
            <person name="Chen N."/>
            <person name="Kovaka S."/>
            <person name="LaButti K."/>
            <person name="Lipzen A."/>
            <person name="Pennachio C."/>
            <person name="Riley R."/>
            <person name="Schakwitz W."/>
            <person name="Umezawa K."/>
            <person name="Ohm R.A."/>
            <person name="Grigoriev I.V."/>
            <person name="Nagy L.G."/>
            <person name="Gibbons J."/>
            <person name="Hibbett D."/>
        </authorList>
    </citation>
    <scope>NUCLEOTIDE SEQUENCE [LARGE SCALE GENOMIC DNA]</scope>
    <source>
        <strain evidence="2">ALCF2SS1-6</strain>
    </source>
</reference>
<name>A0A5C2S0U8_9APHY</name>
<evidence type="ECO:0000313" key="3">
    <source>
        <dbReference type="Proteomes" id="UP000313359"/>
    </source>
</evidence>
<proteinExistence type="predicted"/>
<evidence type="ECO:0000313" key="2">
    <source>
        <dbReference type="EMBL" id="RPD57063.1"/>
    </source>
</evidence>
<dbReference type="AlphaFoldDB" id="A0A5C2S0U8"/>
<organism evidence="2 3">
    <name type="scientific">Lentinus tigrinus ALCF2SS1-6</name>
    <dbReference type="NCBI Taxonomy" id="1328759"/>
    <lineage>
        <taxon>Eukaryota</taxon>
        <taxon>Fungi</taxon>
        <taxon>Dikarya</taxon>
        <taxon>Basidiomycota</taxon>
        <taxon>Agaricomycotina</taxon>
        <taxon>Agaricomycetes</taxon>
        <taxon>Polyporales</taxon>
        <taxon>Polyporaceae</taxon>
        <taxon>Lentinus</taxon>
    </lineage>
</organism>
<feature type="compositionally biased region" description="Low complexity" evidence="1">
    <location>
        <begin position="33"/>
        <end position="48"/>
    </location>
</feature>
<accession>A0A5C2S0U8</accession>
<dbReference type="Proteomes" id="UP000313359">
    <property type="component" value="Unassembled WGS sequence"/>
</dbReference>
<gene>
    <name evidence="2" type="ORF">L227DRAFT_578253</name>
</gene>
<dbReference type="OrthoDB" id="3245556at2759"/>